<accession>A0A1V6NVY3</accession>
<feature type="coiled-coil region" evidence="1">
    <location>
        <begin position="283"/>
        <end position="317"/>
    </location>
</feature>
<evidence type="ECO:0000313" key="4">
    <source>
        <dbReference type="EMBL" id="OQD68682.1"/>
    </source>
</evidence>
<feature type="region of interest" description="Disordered" evidence="2">
    <location>
        <begin position="795"/>
        <end position="826"/>
    </location>
</feature>
<evidence type="ECO:0000256" key="2">
    <source>
        <dbReference type="SAM" id="MobiDB-lite"/>
    </source>
</evidence>
<feature type="compositionally biased region" description="Pro residues" evidence="2">
    <location>
        <begin position="238"/>
        <end position="255"/>
    </location>
</feature>
<protein>
    <recommendedName>
        <fullName evidence="3">DUF7603 domain-containing protein</fullName>
    </recommendedName>
</protein>
<feature type="coiled-coil region" evidence="1">
    <location>
        <begin position="834"/>
        <end position="889"/>
    </location>
</feature>
<keyword evidence="5" id="KW-1185">Reference proteome</keyword>
<feature type="region of interest" description="Disordered" evidence="2">
    <location>
        <begin position="155"/>
        <end position="269"/>
    </location>
</feature>
<gene>
    <name evidence="4" type="ORF">PENDEC_c032G04548</name>
</gene>
<comment type="caution">
    <text evidence="4">The sequence shown here is derived from an EMBL/GenBank/DDBJ whole genome shotgun (WGS) entry which is preliminary data.</text>
</comment>
<evidence type="ECO:0000313" key="5">
    <source>
        <dbReference type="Proteomes" id="UP000191522"/>
    </source>
</evidence>
<organism evidence="4 5">
    <name type="scientific">Penicillium decumbens</name>
    <dbReference type="NCBI Taxonomy" id="69771"/>
    <lineage>
        <taxon>Eukaryota</taxon>
        <taxon>Fungi</taxon>
        <taxon>Dikarya</taxon>
        <taxon>Ascomycota</taxon>
        <taxon>Pezizomycotina</taxon>
        <taxon>Eurotiomycetes</taxon>
        <taxon>Eurotiomycetidae</taxon>
        <taxon>Eurotiales</taxon>
        <taxon>Aspergillaceae</taxon>
        <taxon>Penicillium</taxon>
    </lineage>
</organism>
<dbReference type="OMA" id="DQKWQCE"/>
<dbReference type="Proteomes" id="UP000191522">
    <property type="component" value="Unassembled WGS sequence"/>
</dbReference>
<name>A0A1V6NVY3_PENDC</name>
<evidence type="ECO:0000256" key="1">
    <source>
        <dbReference type="SAM" id="Coils"/>
    </source>
</evidence>
<feature type="region of interest" description="Disordered" evidence="2">
    <location>
        <begin position="1"/>
        <end position="93"/>
    </location>
</feature>
<evidence type="ECO:0000259" key="3">
    <source>
        <dbReference type="Pfam" id="PF24554"/>
    </source>
</evidence>
<proteinExistence type="predicted"/>
<dbReference type="STRING" id="69771.A0A1V6NVY3"/>
<dbReference type="Pfam" id="PF24554">
    <property type="entry name" value="DUF7603"/>
    <property type="match status" value="1"/>
</dbReference>
<feature type="region of interest" description="Disordered" evidence="2">
    <location>
        <begin position="494"/>
        <end position="538"/>
    </location>
</feature>
<sequence length="902" mass="101115">MASPPPSSGPPALDYHSSQLRRKPLPQHVNSLTVDADYYPPFPFDQGDKHSSIPPPARSSSPSLDGDSYISVPRNPNRYSRGRHPGTPLRIDTGASALLRSVVDDDDDSEEGADYFDEEYEHQFSQQFSHQFSNGLGTPLHSRLVSEPFIPILKSPPPAQRRATSMALHPSLGRPPPLHIDIDQRSMSMSSDPRQPKTPGNKISSFFGWKGNTGHTVTSPGGESSSTEISDSGGRSPMPSPMPPLHNVPIKPPSPYNTKTPGRLPARTPSLASAHDSIFASKMADLENELREISSELAGSIRREMELEDLIERLQQEGPDANRRTSDYFSDSGTSSVRYAPEIRAEDIEKIKRAAEQERAQLKVDLSRKLQEERMQRTASESHVQILENQVQQLRRDKVDLSDLSSKTRELEIALEDTRRKLLEERQSKDNFEDLLTAMRVELEQLRNERDIFKEGKTPPAETQRLVEEIEALKVENASLAQLQGSRFASIAEEDGVSPKRNSAFGLSRSNSLARKPAGGLSRSNSVSGGQKRESNESLVDKVKDIEMQRDALHRTLRSLLDRHAYQGNEFEKRVRLMEIELAKAQEAGPRKLGYEREVRSLRDDINHLRMRAEDALDGKWQCEKNLAGLKMDLDRAEQETSSLRVLLQEYDNNVPEGLEADQESFAEVMATSSSLESAYRQLLADRQQAEGAVQSDDLADSIGRVDMLAGSVQQQLSMNSSLRSRLASAIDKGERDQQISIQRITELQSRMKHMEDSLLLAQQHSEEEMGKHEEEIRQLKESHNAQLVRMNHGARTPVGLSPRPANTPFDSRSPRIDKTSSGDGVPLADVVQAEVLEKRVKDLEKLLRDADMEMEECVGRMNRAQVDVAQLQSDRDEALRETRRLQTDIQAERDTLRALMA</sequence>
<feature type="coiled-coil region" evidence="1">
    <location>
        <begin position="543"/>
        <end position="654"/>
    </location>
</feature>
<reference evidence="5" key="1">
    <citation type="journal article" date="2017" name="Nat. Microbiol.">
        <title>Global analysis of biosynthetic gene clusters reveals vast potential of secondary metabolite production in Penicillium species.</title>
        <authorList>
            <person name="Nielsen J.C."/>
            <person name="Grijseels S."/>
            <person name="Prigent S."/>
            <person name="Ji B."/>
            <person name="Dainat J."/>
            <person name="Nielsen K.F."/>
            <person name="Frisvad J.C."/>
            <person name="Workman M."/>
            <person name="Nielsen J."/>
        </authorList>
    </citation>
    <scope>NUCLEOTIDE SEQUENCE [LARGE SCALE GENOMIC DNA]</scope>
    <source>
        <strain evidence="5">IBT 11843</strain>
    </source>
</reference>
<dbReference type="AlphaFoldDB" id="A0A1V6NVY3"/>
<dbReference type="EMBL" id="MDYL01000032">
    <property type="protein sequence ID" value="OQD68682.1"/>
    <property type="molecule type" value="Genomic_DNA"/>
</dbReference>
<feature type="compositionally biased region" description="Polar residues" evidence="2">
    <location>
        <begin position="213"/>
        <end position="230"/>
    </location>
</feature>
<feature type="coiled-coil region" evidence="1">
    <location>
        <begin position="345"/>
        <end position="483"/>
    </location>
</feature>
<dbReference type="OrthoDB" id="5395440at2759"/>
<dbReference type="InterPro" id="IPR056023">
    <property type="entry name" value="DUF7603"/>
</dbReference>
<feature type="domain" description="DUF7603" evidence="3">
    <location>
        <begin position="626"/>
        <end position="757"/>
    </location>
</feature>
<keyword evidence="1" id="KW-0175">Coiled coil</keyword>